<feature type="transmembrane region" description="Helical" evidence="7">
    <location>
        <begin position="175"/>
        <end position="194"/>
    </location>
</feature>
<protein>
    <submittedName>
        <fullName evidence="9">Membrane protein YeiH</fullName>
    </submittedName>
</protein>
<dbReference type="Proteomes" id="UP000745859">
    <property type="component" value="Unassembled WGS sequence"/>
</dbReference>
<evidence type="ECO:0000256" key="5">
    <source>
        <dbReference type="ARBA" id="ARBA00022989"/>
    </source>
</evidence>
<accession>A0ABX0U7J8</accession>
<evidence type="ECO:0000256" key="7">
    <source>
        <dbReference type="SAM" id="Phobius"/>
    </source>
</evidence>
<comment type="similarity">
    <text evidence="2">Belongs to the UPF0126 family.</text>
</comment>
<sequence length="206" mass="22731">MITIIEYINVSGSFVFAISGALIAIKKRLDPFGVLIVAFITAVGGGTLRDILLAKEVFWLYNTSMLYAVLAGAILAMVLKNRLDFFSKPMFFYDALGLGLFTITGVQIGLQNQLDNSICILLGTVTGVFGGVLRDVMVNRIPVIFKKEIYATASILGGFLYLLLLKLNIPNPYSQIIPVIFTILIRLAAVYFKVSLPTIYKKKHDQ</sequence>
<organism evidence="9 10">
    <name type="scientific">Wenyingzhuangia heitensis</name>
    <dbReference type="NCBI Taxonomy" id="1487859"/>
    <lineage>
        <taxon>Bacteria</taxon>
        <taxon>Pseudomonadati</taxon>
        <taxon>Bacteroidota</taxon>
        <taxon>Flavobacteriia</taxon>
        <taxon>Flavobacteriales</taxon>
        <taxon>Flavobacteriaceae</taxon>
        <taxon>Wenyingzhuangia</taxon>
    </lineage>
</organism>
<keyword evidence="3" id="KW-1003">Cell membrane</keyword>
<feature type="transmembrane region" description="Helical" evidence="7">
    <location>
        <begin position="116"/>
        <end position="137"/>
    </location>
</feature>
<feature type="transmembrane region" description="Helical" evidence="7">
    <location>
        <begin position="91"/>
        <end position="110"/>
    </location>
</feature>
<feature type="transmembrane region" description="Helical" evidence="7">
    <location>
        <begin position="6"/>
        <end position="25"/>
    </location>
</feature>
<evidence type="ECO:0000313" key="10">
    <source>
        <dbReference type="Proteomes" id="UP000745859"/>
    </source>
</evidence>
<evidence type="ECO:0000256" key="2">
    <source>
        <dbReference type="ARBA" id="ARBA00008193"/>
    </source>
</evidence>
<dbReference type="EMBL" id="JAASQL010000001">
    <property type="protein sequence ID" value="NIJ43940.1"/>
    <property type="molecule type" value="Genomic_DNA"/>
</dbReference>
<feature type="domain" description="Glycine transporter" evidence="8">
    <location>
        <begin position="8"/>
        <end position="80"/>
    </location>
</feature>
<feature type="transmembrane region" description="Helical" evidence="7">
    <location>
        <begin position="149"/>
        <end position="169"/>
    </location>
</feature>
<reference evidence="9 10" key="1">
    <citation type="submission" date="2020-03" db="EMBL/GenBank/DDBJ databases">
        <title>Genomic Encyclopedia of Type Strains, Phase IV (KMG-IV): sequencing the most valuable type-strain genomes for metagenomic binning, comparative biology and taxonomic classification.</title>
        <authorList>
            <person name="Goeker M."/>
        </authorList>
    </citation>
    <scope>NUCLEOTIDE SEQUENCE [LARGE SCALE GENOMIC DNA]</scope>
    <source>
        <strain evidence="9 10">DSM 101599</strain>
    </source>
</reference>
<evidence type="ECO:0000259" key="8">
    <source>
        <dbReference type="Pfam" id="PF03458"/>
    </source>
</evidence>
<proteinExistence type="inferred from homology"/>
<keyword evidence="4 7" id="KW-0812">Transmembrane</keyword>
<evidence type="ECO:0000313" key="9">
    <source>
        <dbReference type="EMBL" id="NIJ43940.1"/>
    </source>
</evidence>
<gene>
    <name evidence="9" type="ORF">FHR24_000379</name>
</gene>
<keyword evidence="10" id="KW-1185">Reference proteome</keyword>
<comment type="subcellular location">
    <subcellularLocation>
        <location evidence="1">Cell membrane</location>
        <topology evidence="1">Multi-pass membrane protein</topology>
    </subcellularLocation>
</comment>
<evidence type="ECO:0000256" key="6">
    <source>
        <dbReference type="ARBA" id="ARBA00023136"/>
    </source>
</evidence>
<dbReference type="PANTHER" id="PTHR30506:SF3">
    <property type="entry name" value="UPF0126 INNER MEMBRANE PROTEIN YADS-RELATED"/>
    <property type="match status" value="1"/>
</dbReference>
<evidence type="ECO:0000256" key="4">
    <source>
        <dbReference type="ARBA" id="ARBA00022692"/>
    </source>
</evidence>
<keyword evidence="5 7" id="KW-1133">Transmembrane helix</keyword>
<evidence type="ECO:0000256" key="3">
    <source>
        <dbReference type="ARBA" id="ARBA00022475"/>
    </source>
</evidence>
<dbReference type="PANTHER" id="PTHR30506">
    <property type="entry name" value="INNER MEMBRANE PROTEIN"/>
    <property type="match status" value="1"/>
</dbReference>
<feature type="domain" description="Glycine transporter" evidence="8">
    <location>
        <begin position="92"/>
        <end position="164"/>
    </location>
</feature>
<dbReference type="Pfam" id="PF03458">
    <property type="entry name" value="Gly_transporter"/>
    <property type="match status" value="2"/>
</dbReference>
<dbReference type="RefSeq" id="WP_167183065.1">
    <property type="nucleotide sequence ID" value="NZ_JAASQL010000001.1"/>
</dbReference>
<dbReference type="InterPro" id="IPR005115">
    <property type="entry name" value="Gly_transporter"/>
</dbReference>
<name>A0ABX0U7J8_9FLAO</name>
<evidence type="ECO:0000256" key="1">
    <source>
        <dbReference type="ARBA" id="ARBA00004651"/>
    </source>
</evidence>
<comment type="caution">
    <text evidence="9">The sequence shown here is derived from an EMBL/GenBank/DDBJ whole genome shotgun (WGS) entry which is preliminary data.</text>
</comment>
<feature type="transmembrane region" description="Helical" evidence="7">
    <location>
        <begin position="32"/>
        <end position="52"/>
    </location>
</feature>
<keyword evidence="6 7" id="KW-0472">Membrane</keyword>
<feature type="transmembrane region" description="Helical" evidence="7">
    <location>
        <begin position="58"/>
        <end position="79"/>
    </location>
</feature>